<evidence type="ECO:0000313" key="3">
    <source>
        <dbReference type="Proteomes" id="UP001597353"/>
    </source>
</evidence>
<reference evidence="3" key="1">
    <citation type="journal article" date="2019" name="Int. J. Syst. Evol. Microbiol.">
        <title>The Global Catalogue of Microorganisms (GCM) 10K type strain sequencing project: providing services to taxonomists for standard genome sequencing and annotation.</title>
        <authorList>
            <consortium name="The Broad Institute Genomics Platform"/>
            <consortium name="The Broad Institute Genome Sequencing Center for Infectious Disease"/>
            <person name="Wu L."/>
            <person name="Ma J."/>
        </authorList>
    </citation>
    <scope>NUCLEOTIDE SEQUENCE [LARGE SCALE GENOMIC DNA]</scope>
    <source>
        <strain evidence="3">CGMCC 4.7242</strain>
    </source>
</reference>
<dbReference type="RefSeq" id="WP_390264319.1">
    <property type="nucleotide sequence ID" value="NZ_JBHUGH010000013.1"/>
</dbReference>
<accession>A0ABW4S898</accession>
<dbReference type="EMBL" id="JBHUGH010000013">
    <property type="protein sequence ID" value="MFD1913816.1"/>
    <property type="molecule type" value="Genomic_DNA"/>
</dbReference>
<keyword evidence="3" id="KW-1185">Reference proteome</keyword>
<gene>
    <name evidence="2" type="ORF">ACFSGJ_16500</name>
</gene>
<comment type="caution">
    <text evidence="2">The sequence shown here is derived from an EMBL/GenBank/DDBJ whole genome shotgun (WGS) entry which is preliminary data.</text>
</comment>
<evidence type="ECO:0000256" key="1">
    <source>
        <dbReference type="SAM" id="MobiDB-lite"/>
    </source>
</evidence>
<proteinExistence type="predicted"/>
<sequence>MMRYSRIASASPDQSGNQDPAAEACQRLWRHVLLAQWQLATRERAPCDLTRRSDYVRRIIRIQEDARDWFGSNDCEVVCLFAGVDVDEMRRRLAARIGAKGADLSAISGPAGTRQARAGQERQHA</sequence>
<feature type="region of interest" description="Disordered" evidence="1">
    <location>
        <begin position="104"/>
        <end position="125"/>
    </location>
</feature>
<feature type="region of interest" description="Disordered" evidence="1">
    <location>
        <begin position="1"/>
        <end position="21"/>
    </location>
</feature>
<dbReference type="Proteomes" id="UP001597353">
    <property type="component" value="Unassembled WGS sequence"/>
</dbReference>
<protein>
    <submittedName>
        <fullName evidence="2">Uncharacterized protein</fullName>
    </submittedName>
</protein>
<evidence type="ECO:0000313" key="2">
    <source>
        <dbReference type="EMBL" id="MFD1913816.1"/>
    </source>
</evidence>
<name>A0ABW4S898_9RHOB</name>
<organism evidence="2 3">
    <name type="scientific">Halodurantibacterium flavum</name>
    <dbReference type="NCBI Taxonomy" id="1382802"/>
    <lineage>
        <taxon>Bacteria</taxon>
        <taxon>Pseudomonadati</taxon>
        <taxon>Pseudomonadota</taxon>
        <taxon>Alphaproteobacteria</taxon>
        <taxon>Rhodobacterales</taxon>
        <taxon>Paracoccaceae</taxon>
        <taxon>Halodurantibacterium</taxon>
    </lineage>
</organism>